<feature type="transmembrane region" description="Helical" evidence="9">
    <location>
        <begin position="182"/>
        <end position="201"/>
    </location>
</feature>
<evidence type="ECO:0000256" key="3">
    <source>
        <dbReference type="ARBA" id="ARBA00022475"/>
    </source>
</evidence>
<dbReference type="GO" id="GO:0006865">
    <property type="term" value="P:amino acid transport"/>
    <property type="evidence" value="ECO:0007669"/>
    <property type="project" value="UniProtKB-KW"/>
</dbReference>
<feature type="transmembrane region" description="Helical" evidence="9">
    <location>
        <begin position="221"/>
        <end position="244"/>
    </location>
</feature>
<dbReference type="InterPro" id="IPR052157">
    <property type="entry name" value="BCAA_transport_permease"/>
</dbReference>
<dbReference type="Pfam" id="PF02653">
    <property type="entry name" value="BPD_transp_2"/>
    <property type="match status" value="1"/>
</dbReference>
<feature type="transmembrane region" description="Helical" evidence="9">
    <location>
        <begin position="256"/>
        <end position="275"/>
    </location>
</feature>
<keyword evidence="3" id="KW-1003">Cell membrane</keyword>
<keyword evidence="2" id="KW-0813">Transport</keyword>
<evidence type="ECO:0000313" key="11">
    <source>
        <dbReference type="Proteomes" id="UP001165136"/>
    </source>
</evidence>
<name>A0A9W6R0N4_9PSEU</name>
<accession>A0A9W6R0N4</accession>
<feature type="transmembrane region" description="Helical" evidence="9">
    <location>
        <begin position="131"/>
        <end position="150"/>
    </location>
</feature>
<comment type="caution">
    <text evidence="10">The sequence shown here is derived from an EMBL/GenBank/DDBJ whole genome shotgun (WGS) entry which is preliminary data.</text>
</comment>
<comment type="subcellular location">
    <subcellularLocation>
        <location evidence="1">Cell membrane</location>
        <topology evidence="1">Multi-pass membrane protein</topology>
    </subcellularLocation>
</comment>
<dbReference type="AlphaFoldDB" id="A0A9W6R0N4"/>
<comment type="similarity">
    <text evidence="8">Belongs to the binding-protein-dependent transport system permease family. LivHM subfamily.</text>
</comment>
<evidence type="ECO:0000256" key="1">
    <source>
        <dbReference type="ARBA" id="ARBA00004651"/>
    </source>
</evidence>
<evidence type="ECO:0000313" key="10">
    <source>
        <dbReference type="EMBL" id="GLY65427.1"/>
    </source>
</evidence>
<dbReference type="Proteomes" id="UP001165136">
    <property type="component" value="Unassembled WGS sequence"/>
</dbReference>
<dbReference type="GO" id="GO:0022857">
    <property type="term" value="F:transmembrane transporter activity"/>
    <property type="evidence" value="ECO:0007669"/>
    <property type="project" value="InterPro"/>
</dbReference>
<proteinExistence type="inferred from homology"/>
<evidence type="ECO:0000256" key="4">
    <source>
        <dbReference type="ARBA" id="ARBA00022692"/>
    </source>
</evidence>
<keyword evidence="4 9" id="KW-0812">Transmembrane</keyword>
<evidence type="ECO:0000256" key="5">
    <source>
        <dbReference type="ARBA" id="ARBA00022970"/>
    </source>
</evidence>
<dbReference type="EMBL" id="BSTI01000004">
    <property type="protein sequence ID" value="GLY65427.1"/>
    <property type="molecule type" value="Genomic_DNA"/>
</dbReference>
<keyword evidence="7 9" id="KW-0472">Membrane</keyword>
<reference evidence="10" key="1">
    <citation type="submission" date="2023-03" db="EMBL/GenBank/DDBJ databases">
        <title>Amycolatopsis taiwanensis NBRC 103393.</title>
        <authorList>
            <person name="Ichikawa N."/>
            <person name="Sato H."/>
            <person name="Tonouchi N."/>
        </authorList>
    </citation>
    <scope>NUCLEOTIDE SEQUENCE</scope>
    <source>
        <strain evidence="10">NBRC 103393</strain>
    </source>
</reference>
<dbReference type="GO" id="GO:0005886">
    <property type="term" value="C:plasma membrane"/>
    <property type="evidence" value="ECO:0007669"/>
    <property type="project" value="UniProtKB-SubCell"/>
</dbReference>
<dbReference type="CDD" id="cd06582">
    <property type="entry name" value="TM_PBP1_LivH_like"/>
    <property type="match status" value="1"/>
</dbReference>
<organism evidence="10 11">
    <name type="scientific">Amycolatopsis taiwanensis</name>
    <dbReference type="NCBI Taxonomy" id="342230"/>
    <lineage>
        <taxon>Bacteria</taxon>
        <taxon>Bacillati</taxon>
        <taxon>Actinomycetota</taxon>
        <taxon>Actinomycetes</taxon>
        <taxon>Pseudonocardiales</taxon>
        <taxon>Pseudonocardiaceae</taxon>
        <taxon>Amycolatopsis</taxon>
    </lineage>
</organism>
<feature type="transmembrane region" description="Helical" evidence="9">
    <location>
        <begin position="90"/>
        <end position="111"/>
    </location>
</feature>
<evidence type="ECO:0000256" key="8">
    <source>
        <dbReference type="ARBA" id="ARBA00037998"/>
    </source>
</evidence>
<evidence type="ECO:0000256" key="7">
    <source>
        <dbReference type="ARBA" id="ARBA00023136"/>
    </source>
</evidence>
<feature type="transmembrane region" description="Helical" evidence="9">
    <location>
        <begin position="55"/>
        <end position="74"/>
    </location>
</feature>
<evidence type="ECO:0000256" key="6">
    <source>
        <dbReference type="ARBA" id="ARBA00022989"/>
    </source>
</evidence>
<dbReference type="InterPro" id="IPR001851">
    <property type="entry name" value="ABC_transp_permease"/>
</dbReference>
<sequence length="285" mass="29486">MTLIWSGLALGAVYALVAVGYNIVFISSRTFNFAHAQLMMVGTFVAYTGLVTLHLPVIVVALLAAVTVLVLAGLEERFAVRPAASHETQLVTTLGAATLLNGAAQLIWGGQPLTVPFFGSNDVTTLLGGRVYPVEIVLIVLAVVLVVMLAQLSRRTLLGLALLGMSEDREAAMLRGINVKRLVLGAFALSGALAGVLGLFVGPKTYAVATLGSALALKGFVALAIGGFGSLAGALLGGLSVGVIESATARYLGSEFSNLMVFAVLLIILLARPAGLFGRVRERAV</sequence>
<dbReference type="PANTHER" id="PTHR11795">
    <property type="entry name" value="BRANCHED-CHAIN AMINO ACID TRANSPORT SYSTEM PERMEASE PROTEIN LIVH"/>
    <property type="match status" value="1"/>
</dbReference>
<keyword evidence="11" id="KW-1185">Reference proteome</keyword>
<evidence type="ECO:0000256" key="9">
    <source>
        <dbReference type="SAM" id="Phobius"/>
    </source>
</evidence>
<feature type="transmembrane region" description="Helical" evidence="9">
    <location>
        <begin position="6"/>
        <end position="24"/>
    </location>
</feature>
<feature type="transmembrane region" description="Helical" evidence="9">
    <location>
        <begin position="31"/>
        <end position="49"/>
    </location>
</feature>
<dbReference type="RefSeq" id="WP_285486631.1">
    <property type="nucleotide sequence ID" value="NZ_BSTI01000004.1"/>
</dbReference>
<keyword evidence="6 9" id="KW-1133">Transmembrane helix</keyword>
<keyword evidence="5" id="KW-0029">Amino-acid transport</keyword>
<evidence type="ECO:0000256" key="2">
    <source>
        <dbReference type="ARBA" id="ARBA00022448"/>
    </source>
</evidence>
<protein>
    <submittedName>
        <fullName evidence="10">Branched-chain amino acid ABC transporter permease</fullName>
    </submittedName>
</protein>
<gene>
    <name evidence="10" type="ORF">Atai01_20460</name>
</gene>
<dbReference type="PANTHER" id="PTHR11795:SF450">
    <property type="entry name" value="ABC TRANSPORTER PERMEASE PROTEIN"/>
    <property type="match status" value="1"/>
</dbReference>